<dbReference type="InterPro" id="IPR006085">
    <property type="entry name" value="XPG_DNA_repair_N"/>
</dbReference>
<proteinExistence type="inferred from homology"/>
<dbReference type="SMART" id="SM00485">
    <property type="entry name" value="XPGN"/>
    <property type="match status" value="1"/>
</dbReference>
<gene>
    <name evidence="3" type="ORF">LAZ67_19000521</name>
</gene>
<dbReference type="SUPFAM" id="SSF88723">
    <property type="entry name" value="PIN domain-like"/>
    <property type="match status" value="1"/>
</dbReference>
<accession>A0ABY6LHD7</accession>
<dbReference type="InterPro" id="IPR029060">
    <property type="entry name" value="PIN-like_dom_sf"/>
</dbReference>
<dbReference type="Gene3D" id="3.40.50.1010">
    <property type="entry name" value="5'-nuclease"/>
    <property type="match status" value="1"/>
</dbReference>
<evidence type="ECO:0000259" key="2">
    <source>
        <dbReference type="SMART" id="SM00485"/>
    </source>
</evidence>
<evidence type="ECO:0000313" key="4">
    <source>
        <dbReference type="Proteomes" id="UP001235939"/>
    </source>
</evidence>
<dbReference type="PANTHER" id="PTHR15976:SF17">
    <property type="entry name" value="CONSTITUTIVE COACTIVATOR OF PEROXISOME PROLIFERATOR-ACTIVATED RECEPTOR GAMMA"/>
    <property type="match status" value="1"/>
</dbReference>
<dbReference type="PANTHER" id="PTHR15976">
    <property type="entry name" value="CONSTITUTIVE COACTIVATOR OF PEROXISOME PROLIFERATOR-ACTIVATED RECEPTOR GAMMA"/>
    <property type="match status" value="1"/>
</dbReference>
<keyword evidence="4" id="KW-1185">Reference proteome</keyword>
<dbReference type="InterPro" id="IPR026784">
    <property type="entry name" value="Coact_PPARg"/>
</dbReference>
<evidence type="ECO:0000256" key="1">
    <source>
        <dbReference type="ARBA" id="ARBA00009495"/>
    </source>
</evidence>
<comment type="similarity">
    <text evidence="1">Belongs to the constitutive coactivator of PPAR-gamma family.</text>
</comment>
<evidence type="ECO:0000313" key="3">
    <source>
        <dbReference type="EMBL" id="UYV80541.1"/>
    </source>
</evidence>
<protein>
    <submittedName>
        <fullName evidence="3">FAM120B</fullName>
    </submittedName>
</protein>
<name>A0ABY6LHD7_9ARAC</name>
<dbReference type="Proteomes" id="UP001235939">
    <property type="component" value="Chromosome 19"/>
</dbReference>
<organism evidence="3 4">
    <name type="scientific">Cordylochernes scorpioides</name>
    <dbReference type="NCBI Taxonomy" id="51811"/>
    <lineage>
        <taxon>Eukaryota</taxon>
        <taxon>Metazoa</taxon>
        <taxon>Ecdysozoa</taxon>
        <taxon>Arthropoda</taxon>
        <taxon>Chelicerata</taxon>
        <taxon>Arachnida</taxon>
        <taxon>Pseudoscorpiones</taxon>
        <taxon>Cheliferoidea</taxon>
        <taxon>Chernetidae</taxon>
        <taxon>Cordylochernes</taxon>
    </lineage>
</organism>
<feature type="domain" description="XPG N-terminal" evidence="2">
    <location>
        <begin position="1"/>
        <end position="112"/>
    </location>
</feature>
<sequence length="413" mass="48011">MGVKGLQTFVNLHCPASLQEIVISDLAAQHPCTHGQQPILVIDGMAFINKLHTYYNIDWIYGGQWRQLVEHIKSFIKKLSQYNIKTVLFFDGPPVQEKRKEWCERRLKKIVDIKNMFSKLSSFDFSKNFFSPAAMGTFLRYIFKFECNCEVYSSFIEADQEIAQFAASRKECFAILSQDSDFYIYNTKPYLSIQDLDLETLRTKMFVQKIFANKLQIHRNLLPLMSCLSGNDIVPKEWLRAFHQEICHSRSPRGESIFPNICRVIKQYRWTGDFSNENEMQHISNVVFRNGQHGGLLADGIRSYSLQVQAKPTSTSPFHQVVVGRHRDCTNLPTIYTVLEWQQFDSSEVMESVEESGFPIGVFYRPVRQKIYSLILYPNQPVYEWCAFDGNPLQQPEVVYSSEPGRYGEFFHT</sequence>
<dbReference type="EMBL" id="CP092881">
    <property type="protein sequence ID" value="UYV80541.1"/>
    <property type="molecule type" value="Genomic_DNA"/>
</dbReference>
<reference evidence="3 4" key="1">
    <citation type="submission" date="2022-01" db="EMBL/GenBank/DDBJ databases">
        <title>A chromosomal length assembly of Cordylochernes scorpioides.</title>
        <authorList>
            <person name="Zeh D."/>
            <person name="Zeh J."/>
        </authorList>
    </citation>
    <scope>NUCLEOTIDE SEQUENCE [LARGE SCALE GENOMIC DNA]</scope>
    <source>
        <strain evidence="3">IN4F17</strain>
        <tissue evidence="3">Whole Body</tissue>
    </source>
</reference>